<name>A0A9W8YDV7_9PLEO</name>
<dbReference type="AlphaFoldDB" id="A0A9W8YDV7"/>
<dbReference type="Pfam" id="PF14295">
    <property type="entry name" value="PAN_4"/>
    <property type="match status" value="1"/>
</dbReference>
<gene>
    <name evidence="2" type="ORF">N0V83_001962</name>
</gene>
<dbReference type="Proteomes" id="UP001140560">
    <property type="component" value="Unassembled WGS sequence"/>
</dbReference>
<dbReference type="EMBL" id="JAPEUY010000003">
    <property type="protein sequence ID" value="KAJ4374884.1"/>
    <property type="molecule type" value="Genomic_DNA"/>
</dbReference>
<evidence type="ECO:0000313" key="3">
    <source>
        <dbReference type="Proteomes" id="UP001140560"/>
    </source>
</evidence>
<organism evidence="2 3">
    <name type="scientific">Neocucurbitaria cava</name>
    <dbReference type="NCBI Taxonomy" id="798079"/>
    <lineage>
        <taxon>Eukaryota</taxon>
        <taxon>Fungi</taxon>
        <taxon>Dikarya</taxon>
        <taxon>Ascomycota</taxon>
        <taxon>Pezizomycotina</taxon>
        <taxon>Dothideomycetes</taxon>
        <taxon>Pleosporomycetidae</taxon>
        <taxon>Pleosporales</taxon>
        <taxon>Pleosporineae</taxon>
        <taxon>Cucurbitariaceae</taxon>
        <taxon>Neocucurbitaria</taxon>
    </lineage>
</organism>
<accession>A0A9W8YDV7</accession>
<feature type="domain" description="Apple" evidence="1">
    <location>
        <begin position="20"/>
        <end position="63"/>
    </location>
</feature>
<proteinExistence type="predicted"/>
<dbReference type="OrthoDB" id="160645at2759"/>
<keyword evidence="3" id="KW-1185">Reference proteome</keyword>
<dbReference type="InterPro" id="IPR003609">
    <property type="entry name" value="Pan_app"/>
</dbReference>
<evidence type="ECO:0000313" key="2">
    <source>
        <dbReference type="EMBL" id="KAJ4374884.1"/>
    </source>
</evidence>
<protein>
    <recommendedName>
        <fullName evidence="1">Apple domain-containing protein</fullName>
    </recommendedName>
</protein>
<reference evidence="2" key="1">
    <citation type="submission" date="2022-10" db="EMBL/GenBank/DDBJ databases">
        <title>Tapping the CABI collections for fungal endophytes: first genome assemblies for Collariella, Neodidymelliopsis, Ascochyta clinopodiicola, Didymella pomorum, Didymosphaeria variabile, Neocosmospora piperis and Neocucurbitaria cava.</title>
        <authorList>
            <person name="Hill R."/>
        </authorList>
    </citation>
    <scope>NUCLEOTIDE SEQUENCE</scope>
    <source>
        <strain evidence="2">IMI 356814</strain>
    </source>
</reference>
<evidence type="ECO:0000259" key="1">
    <source>
        <dbReference type="Pfam" id="PF14295"/>
    </source>
</evidence>
<sequence length="186" mass="20294">MLSAAECKCGAVYELECGRDRNGTDINDGPISKATHTKCIKACDNTPGCVDVSFVHPDQCHLKETVGFHQQSEKGLSARQVTGCNKKPKLKLHRKRVAPNIRNMLKRGPRPGQPDFTFVSSIYAGTATEVVTSTETVTTTLESIDVTTTKQVEATKTITRVVKAPTDVYEFICDGKEGGGRQELLH</sequence>
<comment type="caution">
    <text evidence="2">The sequence shown here is derived from an EMBL/GenBank/DDBJ whole genome shotgun (WGS) entry which is preliminary data.</text>
</comment>